<keyword evidence="2" id="KW-1185">Reference proteome</keyword>
<evidence type="ECO:0000313" key="2">
    <source>
        <dbReference type="Proteomes" id="UP001271274"/>
    </source>
</evidence>
<gene>
    <name evidence="1" type="ORF">PV662_41105</name>
</gene>
<protein>
    <submittedName>
        <fullName evidence="1">Uncharacterized protein</fullName>
    </submittedName>
</protein>
<reference evidence="1 2" key="1">
    <citation type="journal article" date="2023" name="Microb. Genom.">
        <title>Mesoterricola silvestris gen. nov., sp. nov., Mesoterricola sediminis sp. nov., Geothrix oryzae sp. nov., Geothrix edaphica sp. nov., Geothrix rubra sp. nov., and Geothrix limicola sp. nov., six novel members of Acidobacteriota isolated from soils.</title>
        <authorList>
            <person name="Weisberg A.J."/>
            <person name="Pearce E."/>
            <person name="Kramer C.G."/>
            <person name="Chang J.H."/>
            <person name="Clarke C.R."/>
        </authorList>
    </citation>
    <scope>NUCLEOTIDE SEQUENCE [LARGE SCALE GENOMIC DNA]</scope>
    <source>
        <strain evidence="1 2">ID09-01A</strain>
    </source>
</reference>
<name>A0ABU4NSV4_9ACTN</name>
<proteinExistence type="predicted"/>
<accession>A0ABU4NSV4</accession>
<dbReference type="RefSeq" id="WP_162948259.1">
    <property type="nucleotide sequence ID" value="NZ_JARAYT010000023.1"/>
</dbReference>
<sequence length="52" mass="5414">MCIGLLPPGETPLLGNIAVTPELGLRGAFPFDSEVDDTIDLPGARCCPSTRS</sequence>
<dbReference type="Proteomes" id="UP001271274">
    <property type="component" value="Unassembled WGS sequence"/>
</dbReference>
<organism evidence="1 2">
    <name type="scientific">Streptomyces europaeiscabiei</name>
    <dbReference type="NCBI Taxonomy" id="146819"/>
    <lineage>
        <taxon>Bacteria</taxon>
        <taxon>Bacillati</taxon>
        <taxon>Actinomycetota</taxon>
        <taxon>Actinomycetes</taxon>
        <taxon>Kitasatosporales</taxon>
        <taxon>Streptomycetaceae</taxon>
        <taxon>Streptomyces</taxon>
    </lineage>
</organism>
<comment type="caution">
    <text evidence="1">The sequence shown here is derived from an EMBL/GenBank/DDBJ whole genome shotgun (WGS) entry which is preliminary data.</text>
</comment>
<evidence type="ECO:0000313" key="1">
    <source>
        <dbReference type="EMBL" id="MDX3706021.1"/>
    </source>
</evidence>
<dbReference type="EMBL" id="JARAYU010000023">
    <property type="protein sequence ID" value="MDX3706021.1"/>
    <property type="molecule type" value="Genomic_DNA"/>
</dbReference>